<evidence type="ECO:0000259" key="4">
    <source>
        <dbReference type="PROSITE" id="PS51832"/>
    </source>
</evidence>
<dbReference type="PANTHER" id="PTHR43155:SF2">
    <property type="entry name" value="CYCLIC DI-GMP PHOSPHODIESTERASE PA4108"/>
    <property type="match status" value="1"/>
</dbReference>
<feature type="modified residue" description="4-aspartylphosphate" evidence="1">
    <location>
        <position position="99"/>
    </location>
</feature>
<dbReference type="AlphaFoldDB" id="A0A7W6RZX8"/>
<evidence type="ECO:0000313" key="6">
    <source>
        <dbReference type="Proteomes" id="UP000555728"/>
    </source>
</evidence>
<dbReference type="Proteomes" id="UP000555728">
    <property type="component" value="Unassembled WGS sequence"/>
</dbReference>
<feature type="region of interest" description="Disordered" evidence="2">
    <location>
        <begin position="1"/>
        <end position="44"/>
    </location>
</feature>
<evidence type="ECO:0000256" key="2">
    <source>
        <dbReference type="SAM" id="MobiDB-lite"/>
    </source>
</evidence>
<dbReference type="InterPro" id="IPR011006">
    <property type="entry name" value="CheY-like_superfamily"/>
</dbReference>
<keyword evidence="6" id="KW-1185">Reference proteome</keyword>
<feature type="compositionally biased region" description="Low complexity" evidence="2">
    <location>
        <begin position="1"/>
        <end position="13"/>
    </location>
</feature>
<dbReference type="RefSeq" id="WP_184435081.1">
    <property type="nucleotide sequence ID" value="NZ_JACIGI010000015.1"/>
</dbReference>
<dbReference type="Pfam" id="PF13487">
    <property type="entry name" value="HD_5"/>
    <property type="match status" value="1"/>
</dbReference>
<dbReference type="SMART" id="SM00471">
    <property type="entry name" value="HDc"/>
    <property type="match status" value="1"/>
</dbReference>
<gene>
    <name evidence="5" type="ORF">GGD88_002055</name>
</gene>
<dbReference type="CDD" id="cd00077">
    <property type="entry name" value="HDc"/>
    <property type="match status" value="1"/>
</dbReference>
<name>A0A7W6RZX8_9PROT</name>
<keyword evidence="1" id="KW-0597">Phosphoprotein</keyword>
<dbReference type="PANTHER" id="PTHR43155">
    <property type="entry name" value="CYCLIC DI-GMP PHOSPHODIESTERASE PA4108-RELATED"/>
    <property type="match status" value="1"/>
</dbReference>
<evidence type="ECO:0000259" key="3">
    <source>
        <dbReference type="PROSITE" id="PS50110"/>
    </source>
</evidence>
<evidence type="ECO:0000256" key="1">
    <source>
        <dbReference type="PROSITE-ProRule" id="PRU00169"/>
    </source>
</evidence>
<feature type="domain" description="HD-GYP" evidence="4">
    <location>
        <begin position="228"/>
        <end position="421"/>
    </location>
</feature>
<organism evidence="5 6">
    <name type="scientific">Roseospira goensis</name>
    <dbReference type="NCBI Taxonomy" id="391922"/>
    <lineage>
        <taxon>Bacteria</taxon>
        <taxon>Pseudomonadati</taxon>
        <taxon>Pseudomonadota</taxon>
        <taxon>Alphaproteobacteria</taxon>
        <taxon>Rhodospirillales</taxon>
        <taxon>Rhodospirillaceae</taxon>
        <taxon>Roseospira</taxon>
    </lineage>
</organism>
<feature type="compositionally biased region" description="Polar residues" evidence="2">
    <location>
        <begin position="25"/>
        <end position="41"/>
    </location>
</feature>
<dbReference type="InterPro" id="IPR001789">
    <property type="entry name" value="Sig_transdc_resp-reg_receiver"/>
</dbReference>
<comment type="caution">
    <text evidence="5">The sequence shown here is derived from an EMBL/GenBank/DDBJ whole genome shotgun (WGS) entry which is preliminary data.</text>
</comment>
<sequence>MDGGAATRPARAAAGGGAADAGTGSDTNANTVSGTGSNTVSDTDRLRPPVRIAVIAACPAQRSALRAALESRYRVDVFADGDTAIAWLREALPMVILIDDAAPEAAAGGRSAAAPWSALRTVHRLGFYPDLARVPLVGLTGDARSDLALDFRAGYRPLLVKPIRRSALLETVADLVNEQVELAWQNLAEPQRAALMKTVAVFNGVTDMIDAGRPVPYQTFRQSCSPLVEAVRGGAFRAVLEGVRGHDNYTYVHSLRVATFLCYFGHALGLPESDLTVLATGGLLHDVGKMSIPHEVLNKPGRLSSGEWGVMKSHVPRTLDFMDLVNEVPGGVRLIAAQHHEKLDGTGYPAGLKGAELNDLARMAAIVDVFGALTDHRAYKAAMAPEAALDLMHGMRGHLDHVLLALFREMLLDAAGAMDAA</sequence>
<dbReference type="Gene3D" id="3.40.50.2300">
    <property type="match status" value="1"/>
</dbReference>
<reference evidence="5 6" key="1">
    <citation type="submission" date="2020-08" db="EMBL/GenBank/DDBJ databases">
        <title>Genome sequencing of Purple Non-Sulfur Bacteria from various extreme environments.</title>
        <authorList>
            <person name="Mayer M."/>
        </authorList>
    </citation>
    <scope>NUCLEOTIDE SEQUENCE [LARGE SCALE GENOMIC DNA]</scope>
    <source>
        <strain evidence="5 6">JA135</strain>
    </source>
</reference>
<dbReference type="InterPro" id="IPR037522">
    <property type="entry name" value="HD_GYP_dom"/>
</dbReference>
<dbReference type="SUPFAM" id="SSF52172">
    <property type="entry name" value="CheY-like"/>
    <property type="match status" value="1"/>
</dbReference>
<accession>A0A7W6RZX8</accession>
<dbReference type="InterPro" id="IPR003607">
    <property type="entry name" value="HD/PDEase_dom"/>
</dbReference>
<protein>
    <submittedName>
        <fullName evidence="5">HD-GYP domain-containing protein (C-di-GMP phosphodiesterase class II)</fullName>
    </submittedName>
</protein>
<dbReference type="SUPFAM" id="SSF109604">
    <property type="entry name" value="HD-domain/PDEase-like"/>
    <property type="match status" value="1"/>
</dbReference>
<dbReference type="Gene3D" id="1.10.3210.10">
    <property type="entry name" value="Hypothetical protein af1432"/>
    <property type="match status" value="1"/>
</dbReference>
<dbReference type="GO" id="GO:0000160">
    <property type="term" value="P:phosphorelay signal transduction system"/>
    <property type="evidence" value="ECO:0007669"/>
    <property type="project" value="InterPro"/>
</dbReference>
<feature type="domain" description="Response regulatory" evidence="3">
    <location>
        <begin position="51"/>
        <end position="176"/>
    </location>
</feature>
<evidence type="ECO:0000313" key="5">
    <source>
        <dbReference type="EMBL" id="MBB4286326.1"/>
    </source>
</evidence>
<dbReference type="PROSITE" id="PS50110">
    <property type="entry name" value="RESPONSE_REGULATORY"/>
    <property type="match status" value="1"/>
</dbReference>
<dbReference type="GO" id="GO:0008081">
    <property type="term" value="F:phosphoric diester hydrolase activity"/>
    <property type="evidence" value="ECO:0007669"/>
    <property type="project" value="UniProtKB-ARBA"/>
</dbReference>
<proteinExistence type="predicted"/>
<dbReference type="EMBL" id="JACIGI010000015">
    <property type="protein sequence ID" value="MBB4286326.1"/>
    <property type="molecule type" value="Genomic_DNA"/>
</dbReference>
<dbReference type="PROSITE" id="PS51832">
    <property type="entry name" value="HD_GYP"/>
    <property type="match status" value="1"/>
</dbReference>